<dbReference type="RefSeq" id="WP_190450550.1">
    <property type="nucleotide sequence ID" value="NZ_JAMPLM010000002.1"/>
</dbReference>
<evidence type="ECO:0008006" key="3">
    <source>
        <dbReference type="Google" id="ProtNLM"/>
    </source>
</evidence>
<reference evidence="1 2" key="1">
    <citation type="submission" date="2022-04" db="EMBL/GenBank/DDBJ databases">
        <title>Positive selection, recombination, and allopatry shape intraspecific diversity of widespread and dominant cyanobacteria.</title>
        <authorList>
            <person name="Wei J."/>
            <person name="Shu W."/>
            <person name="Hu C."/>
        </authorList>
    </citation>
    <scope>NUCLEOTIDE SEQUENCE [LARGE SCALE GENOMIC DNA]</scope>
    <source>
        <strain evidence="1 2">AS-A4</strain>
    </source>
</reference>
<dbReference type="Gene3D" id="1.10.10.60">
    <property type="entry name" value="Homeodomain-like"/>
    <property type="match status" value="1"/>
</dbReference>
<dbReference type="EMBL" id="JAMPLM010000002">
    <property type="protein sequence ID" value="MEP1057605.1"/>
    <property type="molecule type" value="Genomic_DNA"/>
</dbReference>
<evidence type="ECO:0000313" key="2">
    <source>
        <dbReference type="Proteomes" id="UP001476950"/>
    </source>
</evidence>
<accession>A0ABV0KEJ0</accession>
<organism evidence="1 2">
    <name type="scientific">Stenomitos frigidus AS-A4</name>
    <dbReference type="NCBI Taxonomy" id="2933935"/>
    <lineage>
        <taxon>Bacteria</taxon>
        <taxon>Bacillati</taxon>
        <taxon>Cyanobacteriota</taxon>
        <taxon>Cyanophyceae</taxon>
        <taxon>Leptolyngbyales</taxon>
        <taxon>Leptolyngbyaceae</taxon>
        <taxon>Stenomitos</taxon>
    </lineage>
</organism>
<keyword evidence="2" id="KW-1185">Reference proteome</keyword>
<gene>
    <name evidence="1" type="ORF">NDI38_04085</name>
</gene>
<proteinExistence type="predicted"/>
<name>A0ABV0KEJ0_9CYAN</name>
<evidence type="ECO:0000313" key="1">
    <source>
        <dbReference type="EMBL" id="MEP1057605.1"/>
    </source>
</evidence>
<protein>
    <recommendedName>
        <fullName evidence="3">Helix-turn-helix domain-containing protein</fullName>
    </recommendedName>
</protein>
<dbReference type="Proteomes" id="UP001476950">
    <property type="component" value="Unassembled WGS sequence"/>
</dbReference>
<sequence>MEGRGRGRPSKLTPAVREKLVQALLAGNYIEPSCAYAGVSYVSVRNWMNKGEQATSGEFRDFYSAVTNAIAQAEISTAAHIKGAGKDDWRASAWLLERRHPDRWSNTQRVKIEVEKELEQTLAKLQTKLPEDVFIQIIDAIADAEASEEETG</sequence>
<comment type="caution">
    <text evidence="1">The sequence shown here is derived from an EMBL/GenBank/DDBJ whole genome shotgun (WGS) entry which is preliminary data.</text>
</comment>